<feature type="non-terminal residue" evidence="1">
    <location>
        <position position="169"/>
    </location>
</feature>
<sequence>LERAYPSSKTCDNPPFPKEECDTAAIAAPNIELSYIRYSLTTLGQKAAILATLALESANFKANINHSTNRPGQGTKAMLMFPNIVAFANSIDMLKSRVKELGGSHHVRDLVLPGNTTYAAAAWYVASGPACPKDTMGRLSADKWAGFEYYVAKCLRAGDKVDEARKKKW</sequence>
<protein>
    <submittedName>
        <fullName evidence="1">Uncharacterized protein</fullName>
    </submittedName>
</protein>
<dbReference type="EMBL" id="ML120359">
    <property type="protein sequence ID" value="RPB04116.1"/>
    <property type="molecule type" value="Genomic_DNA"/>
</dbReference>
<dbReference type="Proteomes" id="UP000276215">
    <property type="component" value="Unassembled WGS sequence"/>
</dbReference>
<proteinExistence type="predicted"/>
<feature type="non-terminal residue" evidence="1">
    <location>
        <position position="1"/>
    </location>
</feature>
<evidence type="ECO:0000313" key="1">
    <source>
        <dbReference type="EMBL" id="RPB04116.1"/>
    </source>
</evidence>
<organism evidence="1 2">
    <name type="scientific">Choiromyces venosus 120613-1</name>
    <dbReference type="NCBI Taxonomy" id="1336337"/>
    <lineage>
        <taxon>Eukaryota</taxon>
        <taxon>Fungi</taxon>
        <taxon>Dikarya</taxon>
        <taxon>Ascomycota</taxon>
        <taxon>Pezizomycotina</taxon>
        <taxon>Pezizomycetes</taxon>
        <taxon>Pezizales</taxon>
        <taxon>Tuberaceae</taxon>
        <taxon>Choiromyces</taxon>
    </lineage>
</organism>
<gene>
    <name evidence="1" type="ORF">L873DRAFT_1622006</name>
</gene>
<evidence type="ECO:0000313" key="2">
    <source>
        <dbReference type="Proteomes" id="UP000276215"/>
    </source>
</evidence>
<name>A0A3N4K0I6_9PEZI</name>
<dbReference type="OrthoDB" id="2349272at2759"/>
<reference evidence="1 2" key="1">
    <citation type="journal article" date="2018" name="Nat. Ecol. Evol.">
        <title>Pezizomycetes genomes reveal the molecular basis of ectomycorrhizal truffle lifestyle.</title>
        <authorList>
            <person name="Murat C."/>
            <person name="Payen T."/>
            <person name="Noel B."/>
            <person name="Kuo A."/>
            <person name="Morin E."/>
            <person name="Chen J."/>
            <person name="Kohler A."/>
            <person name="Krizsan K."/>
            <person name="Balestrini R."/>
            <person name="Da Silva C."/>
            <person name="Montanini B."/>
            <person name="Hainaut M."/>
            <person name="Levati E."/>
            <person name="Barry K.W."/>
            <person name="Belfiori B."/>
            <person name="Cichocki N."/>
            <person name="Clum A."/>
            <person name="Dockter R.B."/>
            <person name="Fauchery L."/>
            <person name="Guy J."/>
            <person name="Iotti M."/>
            <person name="Le Tacon F."/>
            <person name="Lindquist E.A."/>
            <person name="Lipzen A."/>
            <person name="Malagnac F."/>
            <person name="Mello A."/>
            <person name="Molinier V."/>
            <person name="Miyauchi S."/>
            <person name="Poulain J."/>
            <person name="Riccioni C."/>
            <person name="Rubini A."/>
            <person name="Sitrit Y."/>
            <person name="Splivallo R."/>
            <person name="Traeger S."/>
            <person name="Wang M."/>
            <person name="Zifcakova L."/>
            <person name="Wipf D."/>
            <person name="Zambonelli A."/>
            <person name="Paolocci F."/>
            <person name="Nowrousian M."/>
            <person name="Ottonello S."/>
            <person name="Baldrian P."/>
            <person name="Spatafora J.W."/>
            <person name="Henrissat B."/>
            <person name="Nagy L.G."/>
            <person name="Aury J.M."/>
            <person name="Wincker P."/>
            <person name="Grigoriev I.V."/>
            <person name="Bonfante P."/>
            <person name="Martin F.M."/>
        </authorList>
    </citation>
    <scope>NUCLEOTIDE SEQUENCE [LARGE SCALE GENOMIC DNA]</scope>
    <source>
        <strain evidence="1 2">120613-1</strain>
    </source>
</reference>
<keyword evidence="2" id="KW-1185">Reference proteome</keyword>
<accession>A0A3N4K0I6</accession>
<dbReference type="AlphaFoldDB" id="A0A3N4K0I6"/>
<dbReference type="STRING" id="1336337.A0A3N4K0I6"/>